<keyword evidence="3" id="KW-1185">Reference proteome</keyword>
<feature type="region of interest" description="Disordered" evidence="1">
    <location>
        <begin position="71"/>
        <end position="98"/>
    </location>
</feature>
<dbReference type="InterPro" id="IPR021516">
    <property type="entry name" value="DUF3179"/>
</dbReference>
<protein>
    <submittedName>
        <fullName evidence="2">Uncharacterized protein</fullName>
    </submittedName>
</protein>
<proteinExistence type="predicted"/>
<gene>
    <name evidence="2" type="ORF">DJ69_16570</name>
</gene>
<feature type="region of interest" description="Disordered" evidence="1">
    <location>
        <begin position="1"/>
        <end position="25"/>
    </location>
</feature>
<feature type="compositionally biased region" description="Low complexity" evidence="1">
    <location>
        <begin position="77"/>
        <end position="92"/>
    </location>
</feature>
<evidence type="ECO:0000313" key="2">
    <source>
        <dbReference type="EMBL" id="PHQ37525.1"/>
    </source>
</evidence>
<feature type="compositionally biased region" description="Basic and acidic residues" evidence="1">
    <location>
        <begin position="1"/>
        <end position="12"/>
    </location>
</feature>
<evidence type="ECO:0000313" key="3">
    <source>
        <dbReference type="Proteomes" id="UP000222824"/>
    </source>
</evidence>
<sequence>MDGHRCPADPRRRGNLLSAVGDEGDDPIAVTWCPICGSGVVYDATVNGQYLAFGVSGKLADDDLVLYDHETESEWNSRPVSVSQASSPVSNPGSAPNR</sequence>
<organism evidence="2 3">
    <name type="scientific">Halorubrum persicum</name>
    <dbReference type="NCBI Taxonomy" id="1383844"/>
    <lineage>
        <taxon>Archaea</taxon>
        <taxon>Methanobacteriati</taxon>
        <taxon>Methanobacteriota</taxon>
        <taxon>Stenosarchaea group</taxon>
        <taxon>Halobacteria</taxon>
        <taxon>Halobacteriales</taxon>
        <taxon>Haloferacaceae</taxon>
        <taxon>Halorubrum</taxon>
    </lineage>
</organism>
<dbReference type="Pfam" id="PF11376">
    <property type="entry name" value="DUF3179"/>
    <property type="match status" value="1"/>
</dbReference>
<dbReference type="EMBL" id="NHOA01000150">
    <property type="protein sequence ID" value="PHQ37525.1"/>
    <property type="molecule type" value="Genomic_DNA"/>
</dbReference>
<comment type="caution">
    <text evidence="2">The sequence shown here is derived from an EMBL/GenBank/DDBJ whole genome shotgun (WGS) entry which is preliminary data.</text>
</comment>
<evidence type="ECO:0000256" key="1">
    <source>
        <dbReference type="SAM" id="MobiDB-lite"/>
    </source>
</evidence>
<name>A0A2G1WEY2_9EURY</name>
<dbReference type="Proteomes" id="UP000222824">
    <property type="component" value="Unassembled WGS sequence"/>
</dbReference>
<accession>A0A2G1WEY2</accession>
<dbReference type="AlphaFoldDB" id="A0A2G1WEY2"/>
<reference evidence="2 3" key="1">
    <citation type="journal article" date="2014" name="Front. Microbiol.">
        <title>Population and genomic analysis of the genus Halorubrum.</title>
        <authorList>
            <person name="Fullmer M.S."/>
            <person name="Soucy S.M."/>
            <person name="Swithers K.S."/>
            <person name="Makkay A.M."/>
            <person name="Wheeler R."/>
            <person name="Ventosa A."/>
            <person name="Gogarten J.P."/>
            <person name="Papke R.T."/>
        </authorList>
    </citation>
    <scope>NUCLEOTIDE SEQUENCE [LARGE SCALE GENOMIC DNA]</scope>
    <source>
        <strain evidence="2 3">C49</strain>
    </source>
</reference>
<dbReference type="OrthoDB" id="2731at2157"/>